<keyword evidence="3" id="KW-1185">Reference proteome</keyword>
<feature type="signal peptide" evidence="1">
    <location>
        <begin position="1"/>
        <end position="24"/>
    </location>
</feature>
<organism evidence="2 3">
    <name type="scientific">Caenorhabditis bovis</name>
    <dbReference type="NCBI Taxonomy" id="2654633"/>
    <lineage>
        <taxon>Eukaryota</taxon>
        <taxon>Metazoa</taxon>
        <taxon>Ecdysozoa</taxon>
        <taxon>Nematoda</taxon>
        <taxon>Chromadorea</taxon>
        <taxon>Rhabditida</taxon>
        <taxon>Rhabditina</taxon>
        <taxon>Rhabditomorpha</taxon>
        <taxon>Rhabditoidea</taxon>
        <taxon>Rhabditidae</taxon>
        <taxon>Peloderinae</taxon>
        <taxon>Caenorhabditis</taxon>
    </lineage>
</organism>
<dbReference type="AlphaFoldDB" id="A0A8S1ER02"/>
<proteinExistence type="predicted"/>
<evidence type="ECO:0000256" key="1">
    <source>
        <dbReference type="SAM" id="SignalP"/>
    </source>
</evidence>
<evidence type="ECO:0000313" key="2">
    <source>
        <dbReference type="EMBL" id="CAB3401837.1"/>
    </source>
</evidence>
<dbReference type="Proteomes" id="UP000494206">
    <property type="component" value="Unassembled WGS sequence"/>
</dbReference>
<name>A0A8S1ER02_9PELO</name>
<evidence type="ECO:0008006" key="4">
    <source>
        <dbReference type="Google" id="ProtNLM"/>
    </source>
</evidence>
<evidence type="ECO:0000313" key="3">
    <source>
        <dbReference type="Proteomes" id="UP000494206"/>
    </source>
</evidence>
<protein>
    <recommendedName>
        <fullName evidence="4">Secreted protein</fullName>
    </recommendedName>
</protein>
<feature type="chain" id="PRO_5035835373" description="Secreted protein" evidence="1">
    <location>
        <begin position="25"/>
        <end position="81"/>
    </location>
</feature>
<comment type="caution">
    <text evidence="2">The sequence shown here is derived from an EMBL/GenBank/DDBJ whole genome shotgun (WGS) entry which is preliminary data.</text>
</comment>
<keyword evidence="1" id="KW-0732">Signal</keyword>
<accession>A0A8S1ER02</accession>
<dbReference type="EMBL" id="CADEPM010000003">
    <property type="protein sequence ID" value="CAB3401837.1"/>
    <property type="molecule type" value="Genomic_DNA"/>
</dbReference>
<gene>
    <name evidence="2" type="ORF">CBOVIS_LOCUS4525</name>
</gene>
<reference evidence="2 3" key="1">
    <citation type="submission" date="2020-04" db="EMBL/GenBank/DDBJ databases">
        <authorList>
            <person name="Laetsch R D."/>
            <person name="Stevens L."/>
            <person name="Kumar S."/>
            <person name="Blaxter L. M."/>
        </authorList>
    </citation>
    <scope>NUCLEOTIDE SEQUENCE [LARGE SCALE GENOMIC DNA]</scope>
</reference>
<sequence>MPLFVAFCNCQYLILLAFLRHASPMERLRAFIIYMQMNYAKRRESPSKSAWREAISSERIASITTATIGSSSTSSSIWRAR</sequence>